<dbReference type="GO" id="GO:0003697">
    <property type="term" value="F:single-stranded DNA binding"/>
    <property type="evidence" value="ECO:0007669"/>
    <property type="project" value="TreeGrafter"/>
</dbReference>
<sequence length="328" mass="34700">MAGPPSPANPSTTSITTATTTTTVIRPSTALALLPATLTPKPLLKTGIPQLDDHILLGGFPEGAVIGLSTEDEDLGLALGLQTLSNFISSSSTTTSQPTKAIIITTLPVQSILFALRKLLIGALLGSGSGSGSATIVDRDQVKQCLSRISISRVFDVRGLEEVLTELESQQRRPEEEEEGDPPAAEMVLVASVPALLGSLLGTATGMKERAEAIESVGVLGERLRGLKRTVLLVNSVNASMRAGEGEGVFSGERQGRGSTKRPAYGQVFGRLVDLHLMGSRVLSEKGDSVWIVEVLVDEVGLYDLERMDRSDREGRWGVVDFEGGVVK</sequence>
<comment type="caution">
    <text evidence="3">The sequence shown here is derived from an EMBL/GenBank/DDBJ whole genome shotgun (WGS) entry which is preliminary data.</text>
</comment>
<name>A0AAV9I1T1_9PEZI</name>
<keyword evidence="4" id="KW-1185">Reference proteome</keyword>
<accession>A0AAV9I1T1</accession>
<evidence type="ECO:0000313" key="4">
    <source>
        <dbReference type="Proteomes" id="UP001321749"/>
    </source>
</evidence>
<evidence type="ECO:0000256" key="2">
    <source>
        <dbReference type="ARBA" id="ARBA00023242"/>
    </source>
</evidence>
<protein>
    <submittedName>
        <fullName evidence="3">Uncharacterized protein</fullName>
    </submittedName>
</protein>
<dbReference type="GO" id="GO:0007131">
    <property type="term" value="P:reciprocal meiotic recombination"/>
    <property type="evidence" value="ECO:0007669"/>
    <property type="project" value="TreeGrafter"/>
</dbReference>
<proteinExistence type="predicted"/>
<dbReference type="GO" id="GO:0000723">
    <property type="term" value="P:telomere maintenance"/>
    <property type="evidence" value="ECO:0007669"/>
    <property type="project" value="TreeGrafter"/>
</dbReference>
<dbReference type="InterPro" id="IPR051988">
    <property type="entry name" value="HRR_RAD51_Paralog"/>
</dbReference>
<dbReference type="GO" id="GO:0000400">
    <property type="term" value="F:four-way junction DNA binding"/>
    <property type="evidence" value="ECO:0007669"/>
    <property type="project" value="TreeGrafter"/>
</dbReference>
<evidence type="ECO:0000313" key="3">
    <source>
        <dbReference type="EMBL" id="KAK4466673.1"/>
    </source>
</evidence>
<keyword evidence="2" id="KW-0539">Nucleus</keyword>
<dbReference type="PANTHER" id="PTHR46457">
    <property type="entry name" value="DNA REPAIR PROTEIN RAD51 HOMOLOG 4"/>
    <property type="match status" value="1"/>
</dbReference>
<gene>
    <name evidence="3" type="ORF">QBC42DRAFT_282117</name>
</gene>
<dbReference type="GO" id="GO:0042148">
    <property type="term" value="P:DNA strand invasion"/>
    <property type="evidence" value="ECO:0007669"/>
    <property type="project" value="TreeGrafter"/>
</dbReference>
<dbReference type="PANTHER" id="PTHR46457:SF1">
    <property type="entry name" value="DNA REPAIR PROTEIN RAD51 HOMOLOG 4"/>
    <property type="match status" value="1"/>
</dbReference>
<dbReference type="GO" id="GO:0000724">
    <property type="term" value="P:double-strand break repair via homologous recombination"/>
    <property type="evidence" value="ECO:0007669"/>
    <property type="project" value="TreeGrafter"/>
</dbReference>
<dbReference type="Gene3D" id="3.40.50.300">
    <property type="entry name" value="P-loop containing nucleotide triphosphate hydrolases"/>
    <property type="match status" value="1"/>
</dbReference>
<dbReference type="GO" id="GO:0005815">
    <property type="term" value="C:microtubule organizing center"/>
    <property type="evidence" value="ECO:0007669"/>
    <property type="project" value="TreeGrafter"/>
</dbReference>
<dbReference type="GO" id="GO:0005657">
    <property type="term" value="C:replication fork"/>
    <property type="evidence" value="ECO:0007669"/>
    <property type="project" value="TreeGrafter"/>
</dbReference>
<dbReference type="GO" id="GO:0033063">
    <property type="term" value="C:Rad51B-Rad51C-Rad51D-XRCC2 complex"/>
    <property type="evidence" value="ECO:0007669"/>
    <property type="project" value="TreeGrafter"/>
</dbReference>
<dbReference type="EMBL" id="MU864930">
    <property type="protein sequence ID" value="KAK4466673.1"/>
    <property type="molecule type" value="Genomic_DNA"/>
</dbReference>
<evidence type="ECO:0000256" key="1">
    <source>
        <dbReference type="ARBA" id="ARBA00004123"/>
    </source>
</evidence>
<dbReference type="Proteomes" id="UP001321749">
    <property type="component" value="Unassembled WGS sequence"/>
</dbReference>
<dbReference type="InterPro" id="IPR027417">
    <property type="entry name" value="P-loop_NTPase"/>
</dbReference>
<dbReference type="AlphaFoldDB" id="A0AAV9I1T1"/>
<reference evidence="3" key="1">
    <citation type="journal article" date="2023" name="Mol. Phylogenet. Evol.">
        <title>Genome-scale phylogeny and comparative genomics of the fungal order Sordariales.</title>
        <authorList>
            <person name="Hensen N."/>
            <person name="Bonometti L."/>
            <person name="Westerberg I."/>
            <person name="Brannstrom I.O."/>
            <person name="Guillou S."/>
            <person name="Cros-Aarteil S."/>
            <person name="Calhoun S."/>
            <person name="Haridas S."/>
            <person name="Kuo A."/>
            <person name="Mondo S."/>
            <person name="Pangilinan J."/>
            <person name="Riley R."/>
            <person name="LaButti K."/>
            <person name="Andreopoulos B."/>
            <person name="Lipzen A."/>
            <person name="Chen C."/>
            <person name="Yan M."/>
            <person name="Daum C."/>
            <person name="Ng V."/>
            <person name="Clum A."/>
            <person name="Steindorff A."/>
            <person name="Ohm R.A."/>
            <person name="Martin F."/>
            <person name="Silar P."/>
            <person name="Natvig D.O."/>
            <person name="Lalanne C."/>
            <person name="Gautier V."/>
            <person name="Ament-Velasquez S.L."/>
            <person name="Kruys A."/>
            <person name="Hutchinson M.I."/>
            <person name="Powell A.J."/>
            <person name="Barry K."/>
            <person name="Miller A.N."/>
            <person name="Grigoriev I.V."/>
            <person name="Debuchy R."/>
            <person name="Gladieux P."/>
            <person name="Hiltunen Thoren M."/>
            <person name="Johannesson H."/>
        </authorList>
    </citation>
    <scope>NUCLEOTIDE SEQUENCE</scope>
    <source>
        <strain evidence="3">PSN324</strain>
    </source>
</reference>
<comment type="subcellular location">
    <subcellularLocation>
        <location evidence="1">Nucleus</location>
    </subcellularLocation>
</comment>
<dbReference type="GO" id="GO:0008094">
    <property type="term" value="F:ATP-dependent activity, acting on DNA"/>
    <property type="evidence" value="ECO:0007669"/>
    <property type="project" value="TreeGrafter"/>
</dbReference>
<organism evidence="3 4">
    <name type="scientific">Cladorrhinum samala</name>
    <dbReference type="NCBI Taxonomy" id="585594"/>
    <lineage>
        <taxon>Eukaryota</taxon>
        <taxon>Fungi</taxon>
        <taxon>Dikarya</taxon>
        <taxon>Ascomycota</taxon>
        <taxon>Pezizomycotina</taxon>
        <taxon>Sordariomycetes</taxon>
        <taxon>Sordariomycetidae</taxon>
        <taxon>Sordariales</taxon>
        <taxon>Podosporaceae</taxon>
        <taxon>Cladorrhinum</taxon>
    </lineage>
</organism>
<reference evidence="3" key="2">
    <citation type="submission" date="2023-06" db="EMBL/GenBank/DDBJ databases">
        <authorList>
            <consortium name="Lawrence Berkeley National Laboratory"/>
            <person name="Mondo S.J."/>
            <person name="Hensen N."/>
            <person name="Bonometti L."/>
            <person name="Westerberg I."/>
            <person name="Brannstrom I.O."/>
            <person name="Guillou S."/>
            <person name="Cros-Aarteil S."/>
            <person name="Calhoun S."/>
            <person name="Haridas S."/>
            <person name="Kuo A."/>
            <person name="Pangilinan J."/>
            <person name="Riley R."/>
            <person name="Labutti K."/>
            <person name="Andreopoulos B."/>
            <person name="Lipzen A."/>
            <person name="Chen C."/>
            <person name="Yanf M."/>
            <person name="Daum C."/>
            <person name="Ng V."/>
            <person name="Clum A."/>
            <person name="Steindorff A."/>
            <person name="Ohm R."/>
            <person name="Martin F."/>
            <person name="Silar P."/>
            <person name="Natvig D."/>
            <person name="Lalanne C."/>
            <person name="Gautier V."/>
            <person name="Ament-Velasquez S.L."/>
            <person name="Kruys A."/>
            <person name="Hutchinson M.I."/>
            <person name="Powell A.J."/>
            <person name="Barry K."/>
            <person name="Miller A.N."/>
            <person name="Grigoriev I.V."/>
            <person name="Debuchy R."/>
            <person name="Gladieux P."/>
            <person name="Thoren M.H."/>
            <person name="Johannesson H."/>
        </authorList>
    </citation>
    <scope>NUCLEOTIDE SEQUENCE</scope>
    <source>
        <strain evidence="3">PSN324</strain>
    </source>
</reference>